<evidence type="ECO:0000313" key="3">
    <source>
        <dbReference type="EMBL" id="CAH9114575.1"/>
    </source>
</evidence>
<feature type="region of interest" description="Disordered" evidence="1">
    <location>
        <begin position="149"/>
        <end position="186"/>
    </location>
</feature>
<dbReference type="Proteomes" id="UP001152484">
    <property type="component" value="Unassembled WGS sequence"/>
</dbReference>
<gene>
    <name evidence="3" type="ORF">CEURO_LOCUS20437</name>
</gene>
<comment type="caution">
    <text evidence="3">The sequence shown here is derived from an EMBL/GenBank/DDBJ whole genome shotgun (WGS) entry which is preliminary data.</text>
</comment>
<sequence>MVTKKKKETPLPLKASSRLKAKAQGKEIDEAVEELAQQQLTTATTSKDATISLTSDSLQTEVIPNTFDDIVDNASVTEVVDGMEDNISIDGSIDPIETLSVEEEREYIVDPSVKDILDQEHIDSLVVSNAEPDPDIAIVNTMAAASTTPIDEAPTSHAATSTLAPTTHAAASPPNANGTSKWGQPGTKPSFVSLFKDNRQPDKGMKLHYIEPKGDIIDLTTRNLSSMVQIWGHCLVAYFDGRFPGLTKIHAMTQKWGVPCRVRSHDKGWVIFKFQNDEDRSKVLMEGPYSLFGKTFHLKPLSEDFSIDDEEFLKVPIWVQFPHLPMRIWEEEIISEVASRVGVPLTTDRVTLEKARSSFARVLIEVDASKAPPLLIPIRLPNGRLHKQRVRYETFPNYCFHCKCFGHHAFTCKVIAQIEKEEMEIARKKNVLETEEEEVEVGTNPTIEEPVTNIGIEHDKGKEKLVNDYEAPKIDHPFFKKLRFSKNSKKKPRRGEITTSSLLDDQTDLQTSRVVRNFHDVYQDEVIFDMDPDEYLTPTIKVKQIDEMDKEATIIKIDHNLKVVNDNEPGMFFTKDCLEGLPEITHTKEGYTYGSVFMRSVYRHFLCRFFEDGCPRGNACKVKNPKKMDLTKSRVIYDIREAYLDDVITKLGVDQDNRPCIHVSHVDEVKEGMTRLDNYLNVTQDGQTMGLNFTTLCLKKLPGVIANEEGYEFTSFFVQYIYDFLFLARYKPRGKTVDNEAKKAKKGRSF</sequence>
<dbReference type="InterPro" id="IPR025558">
    <property type="entry name" value="DUF4283"/>
</dbReference>
<dbReference type="Pfam" id="PF14111">
    <property type="entry name" value="DUF4283"/>
    <property type="match status" value="1"/>
</dbReference>
<proteinExistence type="predicted"/>
<dbReference type="InterPro" id="IPR040256">
    <property type="entry name" value="At4g02000-like"/>
</dbReference>
<dbReference type="PANTHER" id="PTHR31286:SF168">
    <property type="entry name" value="DUF4283 DOMAIN-CONTAINING PROTEIN"/>
    <property type="match status" value="1"/>
</dbReference>
<feature type="region of interest" description="Disordered" evidence="1">
    <location>
        <begin position="1"/>
        <end position="22"/>
    </location>
</feature>
<dbReference type="OrthoDB" id="1939300at2759"/>
<protein>
    <recommendedName>
        <fullName evidence="2">DUF4283 domain-containing protein</fullName>
    </recommendedName>
</protein>
<accession>A0A9P0ZWB3</accession>
<feature type="domain" description="DUF4283" evidence="2">
    <location>
        <begin position="231"/>
        <end position="307"/>
    </location>
</feature>
<dbReference type="PANTHER" id="PTHR31286">
    <property type="entry name" value="GLYCINE-RICH CELL WALL STRUCTURAL PROTEIN 1.8-LIKE"/>
    <property type="match status" value="1"/>
</dbReference>
<keyword evidence="4" id="KW-1185">Reference proteome</keyword>
<dbReference type="AlphaFoldDB" id="A0A9P0ZWB3"/>
<evidence type="ECO:0000313" key="4">
    <source>
        <dbReference type="Proteomes" id="UP001152484"/>
    </source>
</evidence>
<organism evidence="3 4">
    <name type="scientific">Cuscuta europaea</name>
    <name type="common">European dodder</name>
    <dbReference type="NCBI Taxonomy" id="41803"/>
    <lineage>
        <taxon>Eukaryota</taxon>
        <taxon>Viridiplantae</taxon>
        <taxon>Streptophyta</taxon>
        <taxon>Embryophyta</taxon>
        <taxon>Tracheophyta</taxon>
        <taxon>Spermatophyta</taxon>
        <taxon>Magnoliopsida</taxon>
        <taxon>eudicotyledons</taxon>
        <taxon>Gunneridae</taxon>
        <taxon>Pentapetalae</taxon>
        <taxon>asterids</taxon>
        <taxon>lamiids</taxon>
        <taxon>Solanales</taxon>
        <taxon>Convolvulaceae</taxon>
        <taxon>Cuscuteae</taxon>
        <taxon>Cuscuta</taxon>
        <taxon>Cuscuta subgen. Cuscuta</taxon>
    </lineage>
</organism>
<name>A0A9P0ZWB3_CUSEU</name>
<evidence type="ECO:0000256" key="1">
    <source>
        <dbReference type="SAM" id="MobiDB-lite"/>
    </source>
</evidence>
<evidence type="ECO:0000259" key="2">
    <source>
        <dbReference type="Pfam" id="PF14111"/>
    </source>
</evidence>
<dbReference type="EMBL" id="CAMAPE010000065">
    <property type="protein sequence ID" value="CAH9114575.1"/>
    <property type="molecule type" value="Genomic_DNA"/>
</dbReference>
<reference evidence="3" key="1">
    <citation type="submission" date="2022-07" db="EMBL/GenBank/DDBJ databases">
        <authorList>
            <person name="Macas J."/>
            <person name="Novak P."/>
            <person name="Neumann P."/>
        </authorList>
    </citation>
    <scope>NUCLEOTIDE SEQUENCE</scope>
</reference>